<evidence type="ECO:0000256" key="3">
    <source>
        <dbReference type="ARBA" id="ARBA00022679"/>
    </source>
</evidence>
<sequence length="281" mass="31769">MAIQIYGYAGSTCCGRVLLTLFEKNVDDYKISHVDLYKREHKSPEFLKHQTENGPIVQHDGQRVSSRTTMRNPNGIGSTEFGSAFSWETSNSIEAPRVIILLEPTSLGPLTILKPFGETPYVIDGDLTLFESRAIARTYARKYADRGTALYGSSPQEEALVEQWLEVEAQHYDSAISKIVYNLLFYPKFGLPCDHGVVAEQMAKFEAVLDVYEKRLSESKYLAGDFFSLADLSHITYTYYFIEIAHRGAVFDSRPHVKAWIADLFARPTTQKWLKLGGHIP</sequence>
<protein>
    <recommendedName>
        <fullName evidence="2">glutathione transferase</fullName>
        <ecNumber evidence="2">2.5.1.18</ecNumber>
    </recommendedName>
</protein>
<dbReference type="InterPro" id="IPR036282">
    <property type="entry name" value="Glutathione-S-Trfase_C_sf"/>
</dbReference>
<dbReference type="InterPro" id="IPR034347">
    <property type="entry name" value="GST_Phi_C"/>
</dbReference>
<dbReference type="AlphaFoldDB" id="A0A176VDY9"/>
<dbReference type="PANTHER" id="PTHR43900:SF3">
    <property type="entry name" value="GLUTATHIONE S-TRANSFERASE RHO"/>
    <property type="match status" value="1"/>
</dbReference>
<dbReference type="SFLD" id="SFLDS00019">
    <property type="entry name" value="Glutathione_Transferase_(cytos"/>
    <property type="match status" value="1"/>
</dbReference>
<dbReference type="GO" id="GO:0043295">
    <property type="term" value="F:glutathione binding"/>
    <property type="evidence" value="ECO:0007669"/>
    <property type="project" value="TreeGrafter"/>
</dbReference>
<feature type="domain" description="GST C-terminal" evidence="6">
    <location>
        <begin position="154"/>
        <end position="281"/>
    </location>
</feature>
<dbReference type="Gene3D" id="1.20.1050.10">
    <property type="match status" value="1"/>
</dbReference>
<dbReference type="InterPro" id="IPR004046">
    <property type="entry name" value="GST_C"/>
</dbReference>
<dbReference type="GO" id="GO:0006749">
    <property type="term" value="P:glutathione metabolic process"/>
    <property type="evidence" value="ECO:0007669"/>
    <property type="project" value="TreeGrafter"/>
</dbReference>
<evidence type="ECO:0000259" key="6">
    <source>
        <dbReference type="PROSITE" id="PS50405"/>
    </source>
</evidence>
<comment type="caution">
    <text evidence="7">The sequence shown here is derived from an EMBL/GenBank/DDBJ whole genome shotgun (WGS) entry which is preliminary data.</text>
</comment>
<accession>A0A176VDY9</accession>
<evidence type="ECO:0000256" key="2">
    <source>
        <dbReference type="ARBA" id="ARBA00012452"/>
    </source>
</evidence>
<keyword evidence="8" id="KW-1185">Reference proteome</keyword>
<dbReference type="GO" id="GO:0009636">
    <property type="term" value="P:response to toxic substance"/>
    <property type="evidence" value="ECO:0007669"/>
    <property type="project" value="UniProtKB-ARBA"/>
</dbReference>
<dbReference type="InterPro" id="IPR040079">
    <property type="entry name" value="Glutathione_S-Trfase"/>
</dbReference>
<dbReference type="SUPFAM" id="SSF52833">
    <property type="entry name" value="Thioredoxin-like"/>
    <property type="match status" value="1"/>
</dbReference>
<dbReference type="InterPro" id="IPR036249">
    <property type="entry name" value="Thioredoxin-like_sf"/>
</dbReference>
<reference evidence="7" key="1">
    <citation type="submission" date="2016-03" db="EMBL/GenBank/DDBJ databases">
        <title>Mechanisms controlling the formation of the plant cell surface in tip-growing cells are functionally conserved among land plants.</title>
        <authorList>
            <person name="Honkanen S."/>
            <person name="Jones V.A."/>
            <person name="Morieri G."/>
            <person name="Champion C."/>
            <person name="Hetherington A.J."/>
            <person name="Kelly S."/>
            <person name="Saint-Marcoux D."/>
            <person name="Proust H."/>
            <person name="Prescott H."/>
            <person name="Dolan L."/>
        </authorList>
    </citation>
    <scope>NUCLEOTIDE SEQUENCE [LARGE SCALE GENOMIC DNA]</scope>
    <source>
        <tissue evidence="7">Whole gametophyte</tissue>
    </source>
</reference>
<comment type="similarity">
    <text evidence="1">Belongs to the GST superfamily. Phi family.</text>
</comment>
<dbReference type="PROSITE" id="PS50404">
    <property type="entry name" value="GST_NTER"/>
    <property type="match status" value="1"/>
</dbReference>
<dbReference type="EMBL" id="LVLJ01003929">
    <property type="protein sequence ID" value="OAE19094.1"/>
    <property type="molecule type" value="Genomic_DNA"/>
</dbReference>
<dbReference type="PANTHER" id="PTHR43900">
    <property type="entry name" value="GLUTATHIONE S-TRANSFERASE RHO"/>
    <property type="match status" value="1"/>
</dbReference>
<dbReference type="PROSITE" id="PS50405">
    <property type="entry name" value="GST_CTER"/>
    <property type="match status" value="1"/>
</dbReference>
<dbReference type="InterPro" id="IPR010987">
    <property type="entry name" value="Glutathione-S-Trfase_C-like"/>
</dbReference>
<evidence type="ECO:0000313" key="8">
    <source>
        <dbReference type="Proteomes" id="UP000077202"/>
    </source>
</evidence>
<comment type="catalytic activity">
    <reaction evidence="4">
        <text>RX + glutathione = an S-substituted glutathione + a halide anion + H(+)</text>
        <dbReference type="Rhea" id="RHEA:16437"/>
        <dbReference type="ChEBI" id="CHEBI:15378"/>
        <dbReference type="ChEBI" id="CHEBI:16042"/>
        <dbReference type="ChEBI" id="CHEBI:17792"/>
        <dbReference type="ChEBI" id="CHEBI:57925"/>
        <dbReference type="ChEBI" id="CHEBI:90779"/>
        <dbReference type="EC" id="2.5.1.18"/>
    </reaction>
</comment>
<proteinExistence type="inferred from homology"/>
<dbReference type="Proteomes" id="UP000077202">
    <property type="component" value="Unassembled WGS sequence"/>
</dbReference>
<dbReference type="Gene3D" id="3.40.30.10">
    <property type="entry name" value="Glutaredoxin"/>
    <property type="match status" value="1"/>
</dbReference>
<organism evidence="7 8">
    <name type="scientific">Marchantia polymorpha subsp. ruderalis</name>
    <dbReference type="NCBI Taxonomy" id="1480154"/>
    <lineage>
        <taxon>Eukaryota</taxon>
        <taxon>Viridiplantae</taxon>
        <taxon>Streptophyta</taxon>
        <taxon>Embryophyta</taxon>
        <taxon>Marchantiophyta</taxon>
        <taxon>Marchantiopsida</taxon>
        <taxon>Marchantiidae</taxon>
        <taxon>Marchantiales</taxon>
        <taxon>Marchantiaceae</taxon>
        <taxon>Marchantia</taxon>
    </lineage>
</organism>
<feature type="domain" description="GST N-terminal" evidence="5">
    <location>
        <begin position="1"/>
        <end position="147"/>
    </location>
</feature>
<evidence type="ECO:0000259" key="5">
    <source>
        <dbReference type="PROSITE" id="PS50404"/>
    </source>
</evidence>
<dbReference type="Pfam" id="PF13409">
    <property type="entry name" value="GST_N_2"/>
    <property type="match status" value="1"/>
</dbReference>
<dbReference type="FunFam" id="1.20.1050.10:FF:000004">
    <property type="entry name" value="Glutathione S-transferase F2"/>
    <property type="match status" value="1"/>
</dbReference>
<dbReference type="CDD" id="cd03187">
    <property type="entry name" value="GST_C_Phi"/>
    <property type="match status" value="1"/>
</dbReference>
<evidence type="ECO:0000256" key="1">
    <source>
        <dbReference type="ARBA" id="ARBA00010128"/>
    </source>
</evidence>
<evidence type="ECO:0000256" key="4">
    <source>
        <dbReference type="ARBA" id="ARBA00047960"/>
    </source>
</evidence>
<dbReference type="EC" id="2.5.1.18" evidence="2"/>
<dbReference type="SFLD" id="SFLDG00358">
    <property type="entry name" value="Main_(cytGST)"/>
    <property type="match status" value="1"/>
</dbReference>
<name>A0A176VDY9_MARPO</name>
<evidence type="ECO:0000313" key="7">
    <source>
        <dbReference type="EMBL" id="OAE19094.1"/>
    </source>
</evidence>
<dbReference type="GO" id="GO:0005737">
    <property type="term" value="C:cytoplasm"/>
    <property type="evidence" value="ECO:0007669"/>
    <property type="project" value="TreeGrafter"/>
</dbReference>
<keyword evidence="3" id="KW-0808">Transferase</keyword>
<dbReference type="GO" id="GO:0004364">
    <property type="term" value="F:glutathione transferase activity"/>
    <property type="evidence" value="ECO:0007669"/>
    <property type="project" value="UniProtKB-EC"/>
</dbReference>
<gene>
    <name evidence="7" type="ORF">AXG93_2062s1050</name>
</gene>
<dbReference type="SUPFAM" id="SSF47616">
    <property type="entry name" value="GST C-terminal domain-like"/>
    <property type="match status" value="1"/>
</dbReference>
<dbReference type="InterPro" id="IPR004045">
    <property type="entry name" value="Glutathione_S-Trfase_N"/>
</dbReference>
<dbReference type="Pfam" id="PF00043">
    <property type="entry name" value="GST_C"/>
    <property type="match status" value="1"/>
</dbReference>